<organism evidence="1 2">
    <name type="scientific">Hypsizygus marmoreus</name>
    <name type="common">White beech mushroom</name>
    <name type="synonym">Agaricus marmoreus</name>
    <dbReference type="NCBI Taxonomy" id="39966"/>
    <lineage>
        <taxon>Eukaryota</taxon>
        <taxon>Fungi</taxon>
        <taxon>Dikarya</taxon>
        <taxon>Basidiomycota</taxon>
        <taxon>Agaricomycotina</taxon>
        <taxon>Agaricomycetes</taxon>
        <taxon>Agaricomycetidae</taxon>
        <taxon>Agaricales</taxon>
        <taxon>Tricholomatineae</taxon>
        <taxon>Lyophyllaceae</taxon>
        <taxon>Hypsizygus</taxon>
    </lineage>
</organism>
<dbReference type="EMBL" id="LUEZ02000040">
    <property type="protein sequence ID" value="RDB25632.1"/>
    <property type="molecule type" value="Genomic_DNA"/>
</dbReference>
<gene>
    <name evidence="1" type="ORF">Hypma_006499</name>
</gene>
<keyword evidence="2" id="KW-1185">Reference proteome</keyword>
<accession>A0A369JWB1</accession>
<evidence type="ECO:0000313" key="2">
    <source>
        <dbReference type="Proteomes" id="UP000076154"/>
    </source>
</evidence>
<comment type="caution">
    <text evidence="1">The sequence shown here is derived from an EMBL/GenBank/DDBJ whole genome shotgun (WGS) entry which is preliminary data.</text>
</comment>
<proteinExistence type="predicted"/>
<sequence length="96" mass="10846">MVSFEYAELPSNKPRVVDVLPTLLQKDDMKDILLLVVDDVCFNIPLLQRRGTLLFEGLTSKIRTHLQYSGSESLPPGPQKLPTVCFNLEDFANRAQ</sequence>
<dbReference type="AlphaFoldDB" id="A0A369JWB1"/>
<dbReference type="Proteomes" id="UP000076154">
    <property type="component" value="Unassembled WGS sequence"/>
</dbReference>
<dbReference type="InParanoid" id="A0A369JWB1"/>
<reference evidence="1" key="1">
    <citation type="submission" date="2018-04" db="EMBL/GenBank/DDBJ databases">
        <title>Whole genome sequencing of Hypsizygus marmoreus.</title>
        <authorList>
            <person name="Choi I.-G."/>
            <person name="Min B."/>
            <person name="Kim J.-G."/>
            <person name="Kim S."/>
            <person name="Oh Y.-L."/>
            <person name="Kong W.-S."/>
            <person name="Park H."/>
            <person name="Jeong J."/>
            <person name="Song E.-S."/>
        </authorList>
    </citation>
    <scope>NUCLEOTIDE SEQUENCE [LARGE SCALE GENOMIC DNA]</scope>
    <source>
        <strain evidence="1">51987-8</strain>
    </source>
</reference>
<protein>
    <submittedName>
        <fullName evidence="1">Uncharacterized protein</fullName>
    </submittedName>
</protein>
<evidence type="ECO:0000313" key="1">
    <source>
        <dbReference type="EMBL" id="RDB25632.1"/>
    </source>
</evidence>
<name>A0A369JWB1_HYPMA</name>